<dbReference type="Gene3D" id="3.30.530.20">
    <property type="match status" value="1"/>
</dbReference>
<accession>K2FZX5</accession>
<sequence length="146" mass="17271">MWKMFIDKKVEINAPSSKVWDVITKNEYTKEWTSWFGSDVTVVSDWKLDSPVLWKTPDWKVDVEGNVTKVEPWKFLRYTVFDVGSGRYDVDEDDGVTFELSEKEGKTQLHMMHGDFWIMADGKKYYDMTEKSWDIILPKIKELAEK</sequence>
<evidence type="ECO:0000259" key="2">
    <source>
        <dbReference type="Pfam" id="PF08327"/>
    </source>
</evidence>
<dbReference type="InterPro" id="IPR013538">
    <property type="entry name" value="ASHA1/2-like_C"/>
</dbReference>
<dbReference type="AlphaFoldDB" id="K2FZX5"/>
<proteinExistence type="inferred from homology"/>
<evidence type="ECO:0000256" key="1">
    <source>
        <dbReference type="ARBA" id="ARBA00006817"/>
    </source>
</evidence>
<feature type="domain" description="Activator of Hsp90 ATPase homologue 1/2-like C-terminal" evidence="2">
    <location>
        <begin position="13"/>
        <end position="145"/>
    </location>
</feature>
<dbReference type="SUPFAM" id="SSF55961">
    <property type="entry name" value="Bet v1-like"/>
    <property type="match status" value="1"/>
</dbReference>
<dbReference type="InterPro" id="IPR023393">
    <property type="entry name" value="START-like_dom_sf"/>
</dbReference>
<reference evidence="3" key="1">
    <citation type="journal article" date="2012" name="Science">
        <title>Fermentation, hydrogen, and sulfur metabolism in multiple uncultivated bacterial phyla.</title>
        <authorList>
            <person name="Wrighton K.C."/>
            <person name="Thomas B.C."/>
            <person name="Sharon I."/>
            <person name="Miller C.S."/>
            <person name="Castelle C.J."/>
            <person name="VerBerkmoes N.C."/>
            <person name="Wilkins M.J."/>
            <person name="Hettich R.L."/>
            <person name="Lipton M.S."/>
            <person name="Williams K.H."/>
            <person name="Long P.E."/>
            <person name="Banfield J.F."/>
        </authorList>
    </citation>
    <scope>NUCLEOTIDE SEQUENCE [LARGE SCALE GENOMIC DNA]</scope>
</reference>
<name>K2FZX5_9BACT</name>
<protein>
    <recommendedName>
        <fullName evidence="2">Activator of Hsp90 ATPase homologue 1/2-like C-terminal domain-containing protein</fullName>
    </recommendedName>
</protein>
<dbReference type="EMBL" id="AMFJ01000479">
    <property type="protein sequence ID" value="EKE27457.1"/>
    <property type="molecule type" value="Genomic_DNA"/>
</dbReference>
<evidence type="ECO:0000313" key="3">
    <source>
        <dbReference type="EMBL" id="EKE27457.1"/>
    </source>
</evidence>
<comment type="caution">
    <text evidence="3">The sequence shown here is derived from an EMBL/GenBank/DDBJ whole genome shotgun (WGS) entry which is preliminary data.</text>
</comment>
<comment type="similarity">
    <text evidence="1">Belongs to the AHA1 family.</text>
</comment>
<gene>
    <name evidence="3" type="ORF">ACD_3C00205G0010</name>
</gene>
<organism evidence="3">
    <name type="scientific">uncultured bacterium</name>
    <name type="common">gcode 4</name>
    <dbReference type="NCBI Taxonomy" id="1234023"/>
    <lineage>
        <taxon>Bacteria</taxon>
        <taxon>environmental samples</taxon>
    </lineage>
</organism>
<dbReference type="Pfam" id="PF08327">
    <property type="entry name" value="AHSA1"/>
    <property type="match status" value="1"/>
</dbReference>